<name>A0A3T0JW87_PSESX</name>
<dbReference type="PANTHER" id="PTHR33840:SF1">
    <property type="entry name" value="TLE1 PHOSPHOLIPASE DOMAIN-CONTAINING PROTEIN"/>
    <property type="match status" value="1"/>
</dbReference>
<protein>
    <recommendedName>
        <fullName evidence="1">T6SS Phospholipase effector Tle1-like catalytic domain-containing protein</fullName>
    </recommendedName>
</protein>
<feature type="domain" description="T6SS Phospholipase effector Tle1-like catalytic" evidence="1">
    <location>
        <begin position="228"/>
        <end position="325"/>
    </location>
</feature>
<dbReference type="AlphaFoldDB" id="A0A3T0JW87"/>
<organism evidence="2 3">
    <name type="scientific">Pseudomonas syringae</name>
    <dbReference type="NCBI Taxonomy" id="317"/>
    <lineage>
        <taxon>Bacteria</taxon>
        <taxon>Pseudomonadati</taxon>
        <taxon>Pseudomonadota</taxon>
        <taxon>Gammaproteobacteria</taxon>
        <taxon>Pseudomonadales</taxon>
        <taxon>Pseudomonadaceae</taxon>
        <taxon>Pseudomonas</taxon>
    </lineage>
</organism>
<reference evidence="2 3" key="1">
    <citation type="submission" date="2017-11" db="EMBL/GenBank/DDBJ databases">
        <title>Effect of PGPRs.</title>
        <authorList>
            <person name="Oliva R."/>
            <person name="Nong J."/>
            <person name="Roman V."/>
        </authorList>
    </citation>
    <scope>NUCLEOTIDE SEQUENCE [LARGE SCALE GENOMIC DNA]</scope>
    <source>
        <strain evidence="2">Inb918</strain>
    </source>
</reference>
<evidence type="ECO:0000259" key="1">
    <source>
        <dbReference type="Pfam" id="PF09994"/>
    </source>
</evidence>
<gene>
    <name evidence="2" type="ORF">CT157_17140</name>
</gene>
<evidence type="ECO:0000313" key="2">
    <source>
        <dbReference type="EMBL" id="AZV27659.1"/>
    </source>
</evidence>
<dbReference type="Proteomes" id="UP000282760">
    <property type="component" value="Chromosome"/>
</dbReference>
<dbReference type="InterPro" id="IPR018712">
    <property type="entry name" value="Tle1-like_cat"/>
</dbReference>
<dbReference type="Pfam" id="PF09994">
    <property type="entry name" value="T6SS_Tle1-like_cat"/>
    <property type="match status" value="1"/>
</dbReference>
<dbReference type="PANTHER" id="PTHR33840">
    <property type="match status" value="1"/>
</dbReference>
<proteinExistence type="predicted"/>
<sequence length="513" mass="56028">MTGYIPNPPKNYRNKGTDPVDIHAQRWAEYEKHGKEPASAREKIGIALRIGVFFDGTGNNANNAAAGLLCGAHHPIAAQDIDASCKPFMKDPDSSYGNDTSNVQKLSDLYYAPQKAEGEGSQKQAFRMVYVEGIGTRSGMEDSTLGAGTGRGETGVAGRVQLSFAEIKSRIEDVLDEHPNCEITSLTFDAFGFSRGAAAARHFANEVVRGAQGPLGEVLRSNANDLSSTFNAQYKSSINMGFIGLFDTVPSIAGWSNLGNIKSPVATGIKLYLDRRFFSDVVQLTARDECRANFALSRVKPDHTEIILPGVHSDLGGGYLEDAQENVLVSPMQTLDVSQNTDVTTTSIYRDAVAAREQWIGKGWSAEMLEIVTPDAAPIPSNLQDRLSPRAKRIYAAVQLKRPVSGMLSRVYLRVMHHLAKEKGVRFNDVPGTAALAVPSELQALCDRFLSGDYSTTPQEEQLLKLKYIHTSANWNHPLGRRDGSGIRAVYINAPTADSIRVQHPHVPDWTLW</sequence>
<dbReference type="EMBL" id="CP024646">
    <property type="protein sequence ID" value="AZV27659.1"/>
    <property type="molecule type" value="Genomic_DNA"/>
</dbReference>
<evidence type="ECO:0000313" key="3">
    <source>
        <dbReference type="Proteomes" id="UP000282760"/>
    </source>
</evidence>
<accession>A0A3T0JW87</accession>